<dbReference type="EMBL" id="JANVFT010000072">
    <property type="protein sequence ID" value="KAJ4476182.1"/>
    <property type="molecule type" value="Genomic_DNA"/>
</dbReference>
<reference evidence="2" key="1">
    <citation type="submission" date="2022-08" db="EMBL/GenBank/DDBJ databases">
        <title>A Global Phylogenomic Analysis of the Shiitake Genus Lentinula.</title>
        <authorList>
            <consortium name="DOE Joint Genome Institute"/>
            <person name="Sierra-Patev S."/>
            <person name="Min B."/>
            <person name="Naranjo-Ortiz M."/>
            <person name="Looney B."/>
            <person name="Konkel Z."/>
            <person name="Slot J.C."/>
            <person name="Sakamoto Y."/>
            <person name="Steenwyk J.L."/>
            <person name="Rokas A."/>
            <person name="Carro J."/>
            <person name="Camarero S."/>
            <person name="Ferreira P."/>
            <person name="Molpeceres G."/>
            <person name="Ruiz-Duenas F.J."/>
            <person name="Serrano A."/>
            <person name="Henrissat B."/>
            <person name="Drula E."/>
            <person name="Hughes K.W."/>
            <person name="Mata J.L."/>
            <person name="Ishikawa N.K."/>
            <person name="Vargas-Isla R."/>
            <person name="Ushijima S."/>
            <person name="Smith C.A."/>
            <person name="Ahrendt S."/>
            <person name="Andreopoulos W."/>
            <person name="He G."/>
            <person name="Labutti K."/>
            <person name="Lipzen A."/>
            <person name="Ng V."/>
            <person name="Riley R."/>
            <person name="Sandor L."/>
            <person name="Barry K."/>
            <person name="Martinez A.T."/>
            <person name="Xiao Y."/>
            <person name="Gibbons J.G."/>
            <person name="Terashima K."/>
            <person name="Grigoriev I.V."/>
            <person name="Hibbett D.S."/>
        </authorList>
    </citation>
    <scope>NUCLEOTIDE SEQUENCE</scope>
    <source>
        <strain evidence="2">RHP3577 ss4</strain>
    </source>
</reference>
<dbReference type="Proteomes" id="UP001150217">
    <property type="component" value="Unassembled WGS sequence"/>
</dbReference>
<feature type="compositionally biased region" description="Basic and acidic residues" evidence="1">
    <location>
        <begin position="420"/>
        <end position="435"/>
    </location>
</feature>
<feature type="compositionally biased region" description="Low complexity" evidence="1">
    <location>
        <begin position="189"/>
        <end position="218"/>
    </location>
</feature>
<keyword evidence="3" id="KW-1185">Reference proteome</keyword>
<name>A0ABQ8V637_9AGAR</name>
<organism evidence="2 3">
    <name type="scientific">Lentinula lateritia</name>
    <dbReference type="NCBI Taxonomy" id="40482"/>
    <lineage>
        <taxon>Eukaryota</taxon>
        <taxon>Fungi</taxon>
        <taxon>Dikarya</taxon>
        <taxon>Basidiomycota</taxon>
        <taxon>Agaricomycotina</taxon>
        <taxon>Agaricomycetes</taxon>
        <taxon>Agaricomycetidae</taxon>
        <taxon>Agaricales</taxon>
        <taxon>Marasmiineae</taxon>
        <taxon>Omphalotaceae</taxon>
        <taxon>Lentinula</taxon>
    </lineage>
</organism>
<protein>
    <submittedName>
        <fullName evidence="2">Uncharacterized protein</fullName>
    </submittedName>
</protein>
<evidence type="ECO:0000313" key="2">
    <source>
        <dbReference type="EMBL" id="KAJ4476182.1"/>
    </source>
</evidence>
<gene>
    <name evidence="2" type="ORF">C8R41DRAFT_923514</name>
</gene>
<accession>A0ABQ8V637</accession>
<proteinExistence type="predicted"/>
<sequence>MRWTHEVESTTSTTSTTTSTPLSGSFGGLTRWSPPLLPPRLPLPPLDRLVDSRGRVHRLHYLLHHFHHHLYTSGWFGGLTRWSPPLLPPRPPLSPLDRASTTSTTTSMASGSFGGLTKWSPPLLPPRPPLPPLDHLVDSRGRVHRLHYLHHFHHHLYGLWIASPRFTHAPKKSKALPRPLVLSLQSLPASFSSPRSSPGPTSPLSPTSISTNIASSSSYHDDHDSLDDSLQTRRKRMAKLTRTLGENIPPELVFNSQLLPSHSRSTSVEAASALANLTVTAKGSTEPSRHTQETLVPLQMKRLPQTPTTMSRSALLRAPSPSFVARQMMRKRHGQPHTTSHVELTPSAGRKSSDTIRSAVSSQGGAGNGIATADTASGSLGGLEVEPTASPTSRPYGGLARWSPPPSSTASRSRSGLTREGLRWTCQREELSETE</sequence>
<feature type="region of interest" description="Disordered" evidence="1">
    <location>
        <begin position="189"/>
        <end position="230"/>
    </location>
</feature>
<comment type="caution">
    <text evidence="2">The sequence shown here is derived from an EMBL/GenBank/DDBJ whole genome shotgun (WGS) entry which is preliminary data.</text>
</comment>
<evidence type="ECO:0000313" key="3">
    <source>
        <dbReference type="Proteomes" id="UP001150217"/>
    </source>
</evidence>
<evidence type="ECO:0000256" key="1">
    <source>
        <dbReference type="SAM" id="MobiDB-lite"/>
    </source>
</evidence>
<feature type="region of interest" description="Disordered" evidence="1">
    <location>
        <begin position="1"/>
        <end position="26"/>
    </location>
</feature>
<feature type="compositionally biased region" description="Low complexity" evidence="1">
    <location>
        <begin position="9"/>
        <end position="20"/>
    </location>
</feature>
<feature type="region of interest" description="Disordered" evidence="1">
    <location>
        <begin position="329"/>
        <end position="435"/>
    </location>
</feature>